<feature type="transmembrane region" description="Helical" evidence="2">
    <location>
        <begin position="146"/>
        <end position="173"/>
    </location>
</feature>
<keyword evidence="4" id="KW-1185">Reference proteome</keyword>
<evidence type="ECO:0000256" key="1">
    <source>
        <dbReference type="SAM" id="MobiDB-lite"/>
    </source>
</evidence>
<keyword evidence="2" id="KW-0812">Transmembrane</keyword>
<evidence type="ECO:0000313" key="3">
    <source>
        <dbReference type="EMBL" id="NNG37897.1"/>
    </source>
</evidence>
<dbReference type="RefSeq" id="WP_171151193.1">
    <property type="nucleotide sequence ID" value="NZ_JABENB010000001.1"/>
</dbReference>
<dbReference type="AlphaFoldDB" id="A0A849ADB6"/>
<dbReference type="Proteomes" id="UP000557772">
    <property type="component" value="Unassembled WGS sequence"/>
</dbReference>
<proteinExistence type="predicted"/>
<evidence type="ECO:0000313" key="4">
    <source>
        <dbReference type="Proteomes" id="UP000557772"/>
    </source>
</evidence>
<keyword evidence="2" id="KW-0472">Membrane</keyword>
<evidence type="ECO:0000256" key="2">
    <source>
        <dbReference type="SAM" id="Phobius"/>
    </source>
</evidence>
<feature type="region of interest" description="Disordered" evidence="1">
    <location>
        <begin position="195"/>
        <end position="227"/>
    </location>
</feature>
<accession>A0A849ADB6</accession>
<reference evidence="3 4" key="1">
    <citation type="submission" date="2020-05" db="EMBL/GenBank/DDBJ databases">
        <title>Flexivirga sp. ID2601S isolated from air conditioner.</title>
        <authorList>
            <person name="Kim D.H."/>
        </authorList>
    </citation>
    <scope>NUCLEOTIDE SEQUENCE [LARGE SCALE GENOMIC DNA]</scope>
    <source>
        <strain evidence="3 4">ID2601S</strain>
    </source>
</reference>
<sequence>MQLPKRRGVALTVIGAVLIVILAPAALAIGIWRGVAGGVDELNNQDDLPPGSTYRVDDSAERTILVAGSYDEAAPTPLPTCRVTAPDGSQVPVAEPTGKLSVEWGDASYHKAAVFTPRGEGDYRIDCGESAKVVRTTLANDISRKVLVPLGIGIGAAALSFIAGVIMLVVGIVKLSNSGKERRLAQQAAGGYYPGGYYPPQGYPEQHGQQPPQKPGNPGNPDDPYAR</sequence>
<gene>
    <name evidence="3" type="ORF">HJ588_01225</name>
</gene>
<dbReference type="EMBL" id="JABENB010000001">
    <property type="protein sequence ID" value="NNG37897.1"/>
    <property type="molecule type" value="Genomic_DNA"/>
</dbReference>
<organism evidence="3 4">
    <name type="scientific">Flexivirga aerilata</name>
    <dbReference type="NCBI Taxonomy" id="1656889"/>
    <lineage>
        <taxon>Bacteria</taxon>
        <taxon>Bacillati</taxon>
        <taxon>Actinomycetota</taxon>
        <taxon>Actinomycetes</taxon>
        <taxon>Micrococcales</taxon>
        <taxon>Dermacoccaceae</taxon>
        <taxon>Flexivirga</taxon>
    </lineage>
</organism>
<protein>
    <submittedName>
        <fullName evidence="3">Uncharacterized protein</fullName>
    </submittedName>
</protein>
<keyword evidence="2" id="KW-1133">Transmembrane helix</keyword>
<comment type="caution">
    <text evidence="3">The sequence shown here is derived from an EMBL/GenBank/DDBJ whole genome shotgun (WGS) entry which is preliminary data.</text>
</comment>
<name>A0A849ADB6_9MICO</name>